<proteinExistence type="predicted"/>
<feature type="chain" id="PRO_5045319535" description="Plastid lipid-associated protein/fibrillin conserved domain-containing protein" evidence="1">
    <location>
        <begin position="27"/>
        <end position="217"/>
    </location>
</feature>
<dbReference type="Proteomes" id="UP001363151">
    <property type="component" value="Unassembled WGS sequence"/>
</dbReference>
<name>A0ABR1FHG3_AURAN</name>
<keyword evidence="3" id="KW-1185">Reference proteome</keyword>
<evidence type="ECO:0000256" key="1">
    <source>
        <dbReference type="SAM" id="SignalP"/>
    </source>
</evidence>
<sequence>MAPKSPLITVAKTLPLAAALAAPAAALSTSPLVAAWDRGAGACEMRPIVQSAPPDTAALAATRSTQGWKGLWEARIEHFEKVASTGLRVRPFYGIDADGGIVSDVHVAVGPLKGWVSASGYMLPVPNKVGEVDLFFDDFWVAGDAAEPRASPSDEESNVIDKLIRDVGRLSFFEGIARFPVDYFQDDMVAFRFTAFDSQIVARRAPDGARPQRVEGI</sequence>
<evidence type="ECO:0000313" key="2">
    <source>
        <dbReference type="EMBL" id="KAK7230831.1"/>
    </source>
</evidence>
<accession>A0ABR1FHG3</accession>
<dbReference type="EMBL" id="JBBJCI010000423">
    <property type="protein sequence ID" value="KAK7230831.1"/>
    <property type="molecule type" value="Genomic_DNA"/>
</dbReference>
<keyword evidence="1" id="KW-0732">Signal</keyword>
<organism evidence="2 3">
    <name type="scientific">Aureococcus anophagefferens</name>
    <name type="common">Harmful bloom alga</name>
    <dbReference type="NCBI Taxonomy" id="44056"/>
    <lineage>
        <taxon>Eukaryota</taxon>
        <taxon>Sar</taxon>
        <taxon>Stramenopiles</taxon>
        <taxon>Ochrophyta</taxon>
        <taxon>Pelagophyceae</taxon>
        <taxon>Pelagomonadales</taxon>
        <taxon>Pelagomonadaceae</taxon>
        <taxon>Aureococcus</taxon>
    </lineage>
</organism>
<comment type="caution">
    <text evidence="2">The sequence shown here is derived from an EMBL/GenBank/DDBJ whole genome shotgun (WGS) entry which is preliminary data.</text>
</comment>
<protein>
    <recommendedName>
        <fullName evidence="4">Plastid lipid-associated protein/fibrillin conserved domain-containing protein</fullName>
    </recommendedName>
</protein>
<evidence type="ECO:0008006" key="4">
    <source>
        <dbReference type="Google" id="ProtNLM"/>
    </source>
</evidence>
<reference evidence="2 3" key="1">
    <citation type="submission" date="2024-03" db="EMBL/GenBank/DDBJ databases">
        <title>Aureococcus anophagefferens CCMP1851 and Kratosvirus quantuckense: Draft genome of a second virus-susceptible host strain in the model system.</title>
        <authorList>
            <person name="Chase E."/>
            <person name="Truchon A.R."/>
            <person name="Schepens W."/>
            <person name="Wilhelm S.W."/>
        </authorList>
    </citation>
    <scope>NUCLEOTIDE SEQUENCE [LARGE SCALE GENOMIC DNA]</scope>
    <source>
        <strain evidence="2 3">CCMP1851</strain>
    </source>
</reference>
<gene>
    <name evidence="2" type="ORF">SO694_00075153</name>
</gene>
<feature type="signal peptide" evidence="1">
    <location>
        <begin position="1"/>
        <end position="26"/>
    </location>
</feature>
<evidence type="ECO:0000313" key="3">
    <source>
        <dbReference type="Proteomes" id="UP001363151"/>
    </source>
</evidence>